<evidence type="ECO:0000259" key="2">
    <source>
        <dbReference type="PROSITE" id="PS50089"/>
    </source>
</evidence>
<evidence type="ECO:0000313" key="4">
    <source>
        <dbReference type="Proteomes" id="UP001187682"/>
    </source>
</evidence>
<dbReference type="Proteomes" id="UP001187682">
    <property type="component" value="Unassembled WGS sequence"/>
</dbReference>
<dbReference type="EMBL" id="ONZQ02000015">
    <property type="protein sequence ID" value="SPO06247.1"/>
    <property type="molecule type" value="Genomic_DNA"/>
</dbReference>
<dbReference type="InterPro" id="IPR001841">
    <property type="entry name" value="Znf_RING"/>
</dbReference>
<feature type="domain" description="RING-type" evidence="2">
    <location>
        <begin position="910"/>
        <end position="964"/>
    </location>
</feature>
<dbReference type="CDD" id="cd22584">
    <property type="entry name" value="Rcat_RBR_unk"/>
    <property type="match status" value="1"/>
</dbReference>
<sequence>MAETKGTRVGAAAGGEADVFDLLIVTDATASMDRFLRALCASLTEIIQISTLTGAFKRIGILAYRDHCDGKRLFEWSGWCYISDKPQDTNHPEEERVSESTHPRDKRIFQKTLLSFARNIQHRGGGDIPEATKTGLAIAHDVMRADATTVMFLYTDAPPHLPGTGGYNYVTELAALTEGSCGGFGSRFTEWKSAAQTLTGMYSGKRAVVHCIVERGMPSISQTSAYLSTVTGGVCLELATLNESYISKLTIGVLLAWMGVGKSEKSPDTVLASLKTFEDPESIGSLTEDDFIQRIPSGRKGALRSTPVAIGDLSDIVQPRATPLVDFSQRYAVDAGYQSLVTVQLKSIIERNPEAMTINPIFGKLWRAVSADRENPARDELITLFGQKVQEAKTTAVRGGRAVARGVVPTAPPLATWLAESYDFTAEITKLIRGVKEESQFPCVYLDPTQDFTSKGATGDGADTRPLNEFTRDELLEIGRSCDYRVLQRLGKVLTRLSYVERAEDLPAHVRTAGLAVVPRIPLVLATKENKRVFWTVLLHVVLPGTKLGRRAATLLAALSLRMGMRPLRDVADEELKEYRGLWNTLEIPETWNLSCLNLLLDADKDYRRRVSDTKAPPADLDSYLLLGSDKKLFETLVDYKMLELNLLTTLTAKVGWTPEKTKLSLGPHVICRQCNYPRSVTVMAKDGICGKCDVSTNCTCSACTKGDNHEANVGSHVTKADNETTDVTWVECSVKNCRTQYVVYNSEGLRVRPKCFYCRHNGQGGHEAGRNNLGPAPYVECTKCLNRMTYPHEYRPKDMDLSTWKCVSCTLGRMTIVDVETTAKALNVENGLEWLLTIKNNALPDPLAGRSLFYTASNCTLDTLFDNVTVIPPSSAPLVLNGKPVHNTPDLTSSLRTWVLSRRTESGECSLCFSSTRKTSLITACGRSGCRQLICDSCRGDWYGLNVQGKIINFAALSCPFCRRTPAPGVISRFGITRMGNGRAAVEEAGEWVHAWCGVCGFAKRYAERVCERAVPGGIEGWVCEECIAIVRDAEGDDGVGIEGADGALGGKPRGCPGCGVMTEKTMGCDHISCPCGVHWCYACGEKAEEDTIYAHISSRHGGLWGGEWDDDEYGDDGVNEEE</sequence>
<comment type="caution">
    <text evidence="3">The sequence shown here is derived from an EMBL/GenBank/DDBJ whole genome shotgun (WGS) entry which is preliminary data.</text>
</comment>
<evidence type="ECO:0000313" key="3">
    <source>
        <dbReference type="EMBL" id="SPO06247.1"/>
    </source>
</evidence>
<reference evidence="3" key="1">
    <citation type="submission" date="2018-03" db="EMBL/GenBank/DDBJ databases">
        <authorList>
            <person name="Guldener U."/>
        </authorList>
    </citation>
    <scope>NUCLEOTIDE SEQUENCE</scope>
</reference>
<dbReference type="AlphaFoldDB" id="A0AAE8N4Y7"/>
<dbReference type="Gene3D" id="3.40.50.410">
    <property type="entry name" value="von Willebrand factor, type A domain"/>
    <property type="match status" value="1"/>
</dbReference>
<dbReference type="Gene3D" id="1.20.120.1750">
    <property type="match status" value="1"/>
</dbReference>
<keyword evidence="1" id="KW-0479">Metal-binding</keyword>
<keyword evidence="1" id="KW-0863">Zinc-finger</keyword>
<protein>
    <recommendedName>
        <fullName evidence="2">RING-type domain-containing protein</fullName>
    </recommendedName>
</protein>
<keyword evidence="1" id="KW-0862">Zinc</keyword>
<keyword evidence="4" id="KW-1185">Reference proteome</keyword>
<proteinExistence type="predicted"/>
<gene>
    <name evidence="3" type="ORF">DNG_08936</name>
</gene>
<dbReference type="PROSITE" id="PS50089">
    <property type="entry name" value="ZF_RING_2"/>
    <property type="match status" value="1"/>
</dbReference>
<dbReference type="SUPFAM" id="SSF57850">
    <property type="entry name" value="RING/U-box"/>
    <property type="match status" value="1"/>
</dbReference>
<dbReference type="Pfam" id="PF26200">
    <property type="entry name" value="Rcat_RNF216"/>
    <property type="match status" value="1"/>
</dbReference>
<evidence type="ECO:0000256" key="1">
    <source>
        <dbReference type="PROSITE-ProRule" id="PRU00175"/>
    </source>
</evidence>
<name>A0AAE8N4Y7_9PEZI</name>
<accession>A0AAE8N4Y7</accession>
<dbReference type="GO" id="GO:0008270">
    <property type="term" value="F:zinc ion binding"/>
    <property type="evidence" value="ECO:0007669"/>
    <property type="project" value="UniProtKB-KW"/>
</dbReference>
<dbReference type="SUPFAM" id="SSF53300">
    <property type="entry name" value="vWA-like"/>
    <property type="match status" value="1"/>
</dbReference>
<dbReference type="InterPro" id="IPR036465">
    <property type="entry name" value="vWFA_dom_sf"/>
</dbReference>
<organism evidence="3 4">
    <name type="scientific">Cephalotrichum gorgonifer</name>
    <dbReference type="NCBI Taxonomy" id="2041049"/>
    <lineage>
        <taxon>Eukaryota</taxon>
        <taxon>Fungi</taxon>
        <taxon>Dikarya</taxon>
        <taxon>Ascomycota</taxon>
        <taxon>Pezizomycotina</taxon>
        <taxon>Sordariomycetes</taxon>
        <taxon>Hypocreomycetidae</taxon>
        <taxon>Microascales</taxon>
        <taxon>Microascaceae</taxon>
        <taxon>Cephalotrichum</taxon>
    </lineage>
</organism>